<dbReference type="InterPro" id="IPR000618">
    <property type="entry name" value="Insect_cuticle"/>
</dbReference>
<evidence type="ECO:0000256" key="2">
    <source>
        <dbReference type="ARBA" id="ARBA00022729"/>
    </source>
</evidence>
<gene>
    <name evidence="4" type="ORF">OBRU01_19253</name>
</gene>
<dbReference type="PANTHER" id="PTHR12236">
    <property type="entry name" value="STRUCTURAL CONTITUENT OF CUTICLE"/>
    <property type="match status" value="1"/>
</dbReference>
<reference evidence="4 5" key="1">
    <citation type="journal article" date="2015" name="Genome Biol. Evol.">
        <title>The genome of winter moth (Operophtera brumata) provides a genomic perspective on sexual dimorphism and phenology.</title>
        <authorList>
            <person name="Derks M.F."/>
            <person name="Smit S."/>
            <person name="Salis L."/>
            <person name="Schijlen E."/>
            <person name="Bossers A."/>
            <person name="Mateman C."/>
            <person name="Pijl A.S."/>
            <person name="de Ridder D."/>
            <person name="Groenen M.A."/>
            <person name="Visser M.E."/>
            <person name="Megens H.J."/>
        </authorList>
    </citation>
    <scope>NUCLEOTIDE SEQUENCE [LARGE SCALE GENOMIC DNA]</scope>
    <source>
        <strain evidence="4">WM2013NL</strain>
        <tissue evidence="4">Head and thorax</tissue>
    </source>
</reference>
<dbReference type="STRING" id="104452.A0A0L7KXF7"/>
<evidence type="ECO:0000313" key="4">
    <source>
        <dbReference type="EMBL" id="KOB67815.1"/>
    </source>
</evidence>
<accession>A0A0L7KXF7</accession>
<keyword evidence="2" id="KW-0732">Signal</keyword>
<dbReference type="Proteomes" id="UP000037510">
    <property type="component" value="Unassembled WGS sequence"/>
</dbReference>
<keyword evidence="1 3" id="KW-0193">Cuticle</keyword>
<organism evidence="4 5">
    <name type="scientific">Operophtera brumata</name>
    <name type="common">Winter moth</name>
    <name type="synonym">Phalaena brumata</name>
    <dbReference type="NCBI Taxonomy" id="104452"/>
    <lineage>
        <taxon>Eukaryota</taxon>
        <taxon>Metazoa</taxon>
        <taxon>Ecdysozoa</taxon>
        <taxon>Arthropoda</taxon>
        <taxon>Hexapoda</taxon>
        <taxon>Insecta</taxon>
        <taxon>Pterygota</taxon>
        <taxon>Neoptera</taxon>
        <taxon>Endopterygota</taxon>
        <taxon>Lepidoptera</taxon>
        <taxon>Glossata</taxon>
        <taxon>Ditrysia</taxon>
        <taxon>Geometroidea</taxon>
        <taxon>Geometridae</taxon>
        <taxon>Larentiinae</taxon>
        <taxon>Operophtera</taxon>
    </lineage>
</organism>
<proteinExistence type="predicted"/>
<comment type="caution">
    <text evidence="4">The sequence shown here is derived from an EMBL/GenBank/DDBJ whole genome shotgun (WGS) entry which is preliminary data.</text>
</comment>
<dbReference type="GO" id="GO:0042302">
    <property type="term" value="F:structural constituent of cuticle"/>
    <property type="evidence" value="ECO:0007669"/>
    <property type="project" value="UniProtKB-UniRule"/>
</dbReference>
<evidence type="ECO:0000256" key="3">
    <source>
        <dbReference type="PROSITE-ProRule" id="PRU00497"/>
    </source>
</evidence>
<keyword evidence="5" id="KW-1185">Reference proteome</keyword>
<evidence type="ECO:0008006" key="6">
    <source>
        <dbReference type="Google" id="ProtNLM"/>
    </source>
</evidence>
<dbReference type="GO" id="GO:0031012">
    <property type="term" value="C:extracellular matrix"/>
    <property type="evidence" value="ECO:0007669"/>
    <property type="project" value="TreeGrafter"/>
</dbReference>
<dbReference type="EMBL" id="JTDY01004738">
    <property type="protein sequence ID" value="KOB67815.1"/>
    <property type="molecule type" value="Genomic_DNA"/>
</dbReference>
<dbReference type="InterPro" id="IPR051217">
    <property type="entry name" value="Insect_Cuticle_Struc_Prot"/>
</dbReference>
<sequence>MPVNPPQYYSGTWHTDRQSCIEPPRYSFNYGVADHTTGDVKSQHETKQGDVVKEPDGSIRTVDYTADSVHGFNAVVSKIGPNVHTPRHHIPVQHQQPVPIHHQQSIRAHIPQQPVHVSAVDPLNQGQYQNPIPVPVEIPRSYYNEIYQQQSPI</sequence>
<dbReference type="Pfam" id="PF00379">
    <property type="entry name" value="Chitin_bind_4"/>
    <property type="match status" value="1"/>
</dbReference>
<protein>
    <recommendedName>
        <fullName evidence="6">Cuticle protein</fullName>
    </recommendedName>
</protein>
<dbReference type="PANTHER" id="PTHR12236:SF75">
    <property type="entry name" value="CUTICULAR PROTEIN 62BB, ISOFORM A"/>
    <property type="match status" value="1"/>
</dbReference>
<name>A0A0L7KXF7_OPEBR</name>
<dbReference type="PROSITE" id="PS51155">
    <property type="entry name" value="CHIT_BIND_RR_2"/>
    <property type="match status" value="1"/>
</dbReference>
<feature type="non-terminal residue" evidence="4">
    <location>
        <position position="153"/>
    </location>
</feature>
<dbReference type="GO" id="GO:0005615">
    <property type="term" value="C:extracellular space"/>
    <property type="evidence" value="ECO:0007669"/>
    <property type="project" value="TreeGrafter"/>
</dbReference>
<evidence type="ECO:0000256" key="1">
    <source>
        <dbReference type="ARBA" id="ARBA00022460"/>
    </source>
</evidence>
<dbReference type="AlphaFoldDB" id="A0A0L7KXF7"/>
<evidence type="ECO:0000313" key="5">
    <source>
        <dbReference type="Proteomes" id="UP000037510"/>
    </source>
</evidence>